<comment type="subunit">
    <text evidence="8">Interacts with pre-ribosome complex.</text>
</comment>
<dbReference type="GO" id="GO:0042255">
    <property type="term" value="P:ribosome assembly"/>
    <property type="evidence" value="ECO:0007669"/>
    <property type="project" value="InterPro"/>
</dbReference>
<evidence type="ECO:0000256" key="4">
    <source>
        <dbReference type="ARBA" id="ARBA00018162"/>
    </source>
</evidence>
<sequence length="180" mass="20476">MRRLSDERTKLLFEKLSKFIGPNVKLLIDRPDGQYVFREHKERVFYVSERLLKFAESVAPDHFVSLGTCFGKFTKSGKFLLHVTALNYLAPYAQFKIWVKPSAEQQFLYGHNVNKAGLGRITESTPKYQNVVVFSMNDLPLGFGVAARSTAECKHADPLATVCFHQADIGEYIRNEEGLL</sequence>
<evidence type="ECO:0000313" key="10">
    <source>
        <dbReference type="EMBL" id="RZF45911.1"/>
    </source>
</evidence>
<dbReference type="PROSITE" id="PS50890">
    <property type="entry name" value="PUA"/>
    <property type="match status" value="1"/>
</dbReference>
<dbReference type="OrthoDB" id="27490at2759"/>
<name>A0A482XKX4_LAOST</name>
<dbReference type="CDD" id="cd21146">
    <property type="entry name" value="Nip7_N_euk"/>
    <property type="match status" value="1"/>
</dbReference>
<dbReference type="InParanoid" id="A0A482XKX4"/>
<dbReference type="Gene3D" id="3.10.450.220">
    <property type="match status" value="1"/>
</dbReference>
<dbReference type="AlphaFoldDB" id="A0A482XKX4"/>
<dbReference type="InterPro" id="IPR055359">
    <property type="entry name" value="Nip7_N_euk"/>
</dbReference>
<evidence type="ECO:0000256" key="5">
    <source>
        <dbReference type="ARBA" id="ARBA00022517"/>
    </source>
</evidence>
<protein>
    <recommendedName>
        <fullName evidence="4 8">60S ribosome subunit biogenesis protein NIP7 homolog</fullName>
    </recommendedName>
</protein>
<dbReference type="Proteomes" id="UP000291343">
    <property type="component" value="Unassembled WGS sequence"/>
</dbReference>
<comment type="subcellular location">
    <subcellularLocation>
        <location evidence="2">Nucleus</location>
        <location evidence="2">Nucleolus</location>
    </subcellularLocation>
</comment>
<keyword evidence="6 8" id="KW-0694">RNA-binding</keyword>
<gene>
    <name evidence="10" type="ORF">LSTR_LSTR008288</name>
</gene>
<dbReference type="Pfam" id="PF03657">
    <property type="entry name" value="UPF0113"/>
    <property type="match status" value="1"/>
</dbReference>
<evidence type="ECO:0000256" key="6">
    <source>
        <dbReference type="ARBA" id="ARBA00022884"/>
    </source>
</evidence>
<keyword evidence="5 8" id="KW-0690">Ribosome biogenesis</keyword>
<dbReference type="FunFam" id="2.30.130.10:FF:000002">
    <property type="entry name" value="60S ribosome subunit biogenesis protein NIP7 homolog"/>
    <property type="match status" value="1"/>
</dbReference>
<dbReference type="Pfam" id="PF17833">
    <property type="entry name" value="pre-PUA_NIP7"/>
    <property type="match status" value="1"/>
</dbReference>
<dbReference type="SMART" id="SM00359">
    <property type="entry name" value="PUA"/>
    <property type="match status" value="1"/>
</dbReference>
<dbReference type="InterPro" id="IPR040598">
    <property type="entry name" value="NIP7_N"/>
</dbReference>
<evidence type="ECO:0000259" key="9">
    <source>
        <dbReference type="SMART" id="SM00359"/>
    </source>
</evidence>
<dbReference type="InterPro" id="IPR005155">
    <property type="entry name" value="UPF0113_PUA"/>
</dbReference>
<dbReference type="PIRSF" id="PIRSF017190">
    <property type="entry name" value="Rbsml_synth_fac_NIP7"/>
    <property type="match status" value="1"/>
</dbReference>
<dbReference type="STRING" id="195883.A0A482XKX4"/>
<dbReference type="PANTHER" id="PTHR23415">
    <property type="entry name" value="CYCLIN-DEPENDENT KINASES REGULATORY SUBUNIT/60S RIBOSOME SUBUNIT BIOGENESIS PROTEIN NIP7"/>
    <property type="match status" value="1"/>
</dbReference>
<dbReference type="EMBL" id="QKKF02007569">
    <property type="protein sequence ID" value="RZF45911.1"/>
    <property type="molecule type" value="Genomic_DNA"/>
</dbReference>
<reference evidence="10 11" key="1">
    <citation type="journal article" date="2017" name="Gigascience">
        <title>Genome sequence of the small brown planthopper, Laodelphax striatellus.</title>
        <authorList>
            <person name="Zhu J."/>
            <person name="Jiang F."/>
            <person name="Wang X."/>
            <person name="Yang P."/>
            <person name="Bao Y."/>
            <person name="Zhao W."/>
            <person name="Wang W."/>
            <person name="Lu H."/>
            <person name="Wang Q."/>
            <person name="Cui N."/>
            <person name="Li J."/>
            <person name="Chen X."/>
            <person name="Luo L."/>
            <person name="Yu J."/>
            <person name="Kang L."/>
            <person name="Cui F."/>
        </authorList>
    </citation>
    <scope>NUCLEOTIDE SEQUENCE [LARGE SCALE GENOMIC DNA]</scope>
    <source>
        <strain evidence="10">Lst14</strain>
    </source>
</reference>
<dbReference type="InterPro" id="IPR002478">
    <property type="entry name" value="PUA"/>
</dbReference>
<dbReference type="FunCoup" id="A0A482XKX4">
    <property type="interactions" value="1346"/>
</dbReference>
<dbReference type="Gene3D" id="2.30.130.10">
    <property type="entry name" value="PUA domain"/>
    <property type="match status" value="1"/>
</dbReference>
<dbReference type="GO" id="GO:0005730">
    <property type="term" value="C:nucleolus"/>
    <property type="evidence" value="ECO:0007669"/>
    <property type="project" value="UniProtKB-SubCell"/>
</dbReference>
<comment type="function">
    <text evidence="1 8">Required for proper 34S pre-rRNA processing and 60S ribosome subunit assembly.</text>
</comment>
<keyword evidence="11" id="KW-1185">Reference proteome</keyword>
<dbReference type="SMR" id="A0A482XKX4"/>
<dbReference type="FunFam" id="3.10.450.220:FF:000001">
    <property type="entry name" value="60S ribosome subunit biogenesis protein NIP7 homolog"/>
    <property type="match status" value="1"/>
</dbReference>
<proteinExistence type="inferred from homology"/>
<dbReference type="GO" id="GO:0003723">
    <property type="term" value="F:RNA binding"/>
    <property type="evidence" value="ECO:0007669"/>
    <property type="project" value="UniProtKB-KW"/>
</dbReference>
<evidence type="ECO:0000313" key="11">
    <source>
        <dbReference type="Proteomes" id="UP000291343"/>
    </source>
</evidence>
<dbReference type="InterPro" id="IPR016686">
    <property type="entry name" value="Ribosomal_synth_fac_NIP7"/>
</dbReference>
<dbReference type="CDD" id="cd21151">
    <property type="entry name" value="PUA_Nip7-like"/>
    <property type="match status" value="1"/>
</dbReference>
<dbReference type="SUPFAM" id="SSF88802">
    <property type="entry name" value="Pre-PUA domain"/>
    <property type="match status" value="1"/>
</dbReference>
<accession>A0A482XKX4</accession>
<keyword evidence="7 8" id="KW-0539">Nucleus</keyword>
<dbReference type="InterPro" id="IPR015947">
    <property type="entry name" value="PUA-like_sf"/>
</dbReference>
<comment type="similarity">
    <text evidence="3 8">Belongs to the NIP7 family.</text>
</comment>
<comment type="caution">
    <text evidence="10">The sequence shown here is derived from an EMBL/GenBank/DDBJ whole genome shotgun (WGS) entry which is preliminary data.</text>
</comment>
<dbReference type="InterPro" id="IPR036974">
    <property type="entry name" value="PUA_sf"/>
</dbReference>
<organism evidence="10 11">
    <name type="scientific">Laodelphax striatellus</name>
    <name type="common">Small brown planthopper</name>
    <name type="synonym">Delphax striatella</name>
    <dbReference type="NCBI Taxonomy" id="195883"/>
    <lineage>
        <taxon>Eukaryota</taxon>
        <taxon>Metazoa</taxon>
        <taxon>Ecdysozoa</taxon>
        <taxon>Arthropoda</taxon>
        <taxon>Hexapoda</taxon>
        <taxon>Insecta</taxon>
        <taxon>Pterygota</taxon>
        <taxon>Neoptera</taxon>
        <taxon>Paraneoptera</taxon>
        <taxon>Hemiptera</taxon>
        <taxon>Auchenorrhyncha</taxon>
        <taxon>Fulgoroidea</taxon>
        <taxon>Delphacidae</taxon>
        <taxon>Criomorphinae</taxon>
        <taxon>Laodelphax</taxon>
    </lineage>
</organism>
<evidence type="ECO:0000256" key="8">
    <source>
        <dbReference type="PIRNR" id="PIRNR017190"/>
    </source>
</evidence>
<feature type="domain" description="PUA" evidence="9">
    <location>
        <begin position="95"/>
        <end position="174"/>
    </location>
</feature>
<evidence type="ECO:0000256" key="1">
    <source>
        <dbReference type="ARBA" id="ARBA00004087"/>
    </source>
</evidence>
<evidence type="ECO:0000256" key="2">
    <source>
        <dbReference type="ARBA" id="ARBA00004604"/>
    </source>
</evidence>
<dbReference type="SUPFAM" id="SSF88697">
    <property type="entry name" value="PUA domain-like"/>
    <property type="match status" value="1"/>
</dbReference>
<evidence type="ECO:0000256" key="7">
    <source>
        <dbReference type="ARBA" id="ARBA00023242"/>
    </source>
</evidence>
<evidence type="ECO:0000256" key="3">
    <source>
        <dbReference type="ARBA" id="ARBA00009895"/>
    </source>
</evidence>